<dbReference type="AlphaFoldDB" id="A0A4S3KQS9"/>
<sequence length="233" mass="26477">MARGARGAGMNVERDEAEWRRIVGPSLRPLKLDSPECNGMRMEQLERWSDAAQAGLARVRRLRSDVADRVLAALYLMGHGPRWIQAYFETITWLVDDEGAAKAVDRLVELTWAEGLAEVMGRMKFSRKMERLQIQPQRKRHVEIWRSYGVALLALGGLLGRMQAVGMDAEDVAAQREAWGEWVMRRPVEAGVEGMRYALATAFDRDAVVGCVPADVKRIQIMRWREQNELKSV</sequence>
<gene>
    <name evidence="1" type="ORF">B1806_04005</name>
</gene>
<dbReference type="EMBL" id="MWQO01000014">
    <property type="protein sequence ID" value="THD11290.1"/>
    <property type="molecule type" value="Genomic_DNA"/>
</dbReference>
<comment type="caution">
    <text evidence="1">The sequence shown here is derived from an EMBL/GenBank/DDBJ whole genome shotgun (WGS) entry which is preliminary data.</text>
</comment>
<accession>A0A4S3KQS9</accession>
<keyword evidence="2" id="KW-1185">Reference proteome</keyword>
<dbReference type="Proteomes" id="UP000307749">
    <property type="component" value="Unassembled WGS sequence"/>
</dbReference>
<evidence type="ECO:0000313" key="2">
    <source>
        <dbReference type="Proteomes" id="UP000307749"/>
    </source>
</evidence>
<name>A0A4S3KQS9_9GAMM</name>
<evidence type="ECO:0000313" key="1">
    <source>
        <dbReference type="EMBL" id="THD11290.1"/>
    </source>
</evidence>
<organism evidence="1 2">
    <name type="scientific">Metallibacterium scheffleri</name>
    <dbReference type="NCBI Taxonomy" id="993689"/>
    <lineage>
        <taxon>Bacteria</taxon>
        <taxon>Pseudomonadati</taxon>
        <taxon>Pseudomonadota</taxon>
        <taxon>Gammaproteobacteria</taxon>
        <taxon>Lysobacterales</taxon>
        <taxon>Rhodanobacteraceae</taxon>
        <taxon>Metallibacterium</taxon>
    </lineage>
</organism>
<proteinExistence type="predicted"/>
<reference evidence="1 2" key="1">
    <citation type="submission" date="2017-02" db="EMBL/GenBank/DDBJ databases">
        <title>Whole genome sequencing of Metallibacterium scheffleri DSM 24874 (T).</title>
        <authorList>
            <person name="Kumar S."/>
            <person name="Patil P."/>
            <person name="Patil P.B."/>
        </authorList>
    </citation>
    <scope>NUCLEOTIDE SEQUENCE [LARGE SCALE GENOMIC DNA]</scope>
    <source>
        <strain evidence="1 2">DSM 24874</strain>
    </source>
</reference>
<dbReference type="STRING" id="993689.GCA_002077135_00192"/>
<protein>
    <submittedName>
        <fullName evidence="1">Uncharacterized protein</fullName>
    </submittedName>
</protein>